<organism evidence="2 3">
    <name type="scientific">Mycena chlorophos</name>
    <name type="common">Agaric fungus</name>
    <name type="synonym">Agaricus chlorophos</name>
    <dbReference type="NCBI Taxonomy" id="658473"/>
    <lineage>
        <taxon>Eukaryota</taxon>
        <taxon>Fungi</taxon>
        <taxon>Dikarya</taxon>
        <taxon>Basidiomycota</taxon>
        <taxon>Agaricomycotina</taxon>
        <taxon>Agaricomycetes</taxon>
        <taxon>Agaricomycetidae</taxon>
        <taxon>Agaricales</taxon>
        <taxon>Marasmiineae</taxon>
        <taxon>Mycenaceae</taxon>
        <taxon>Mycena</taxon>
    </lineage>
</organism>
<feature type="region of interest" description="Disordered" evidence="1">
    <location>
        <begin position="51"/>
        <end position="97"/>
    </location>
</feature>
<gene>
    <name evidence="2" type="ORF">MCHLO_01237</name>
</gene>
<sequence length="164" mass="18150">MTSPSINIRLPTASRVSQALSVPKSYSPAKMHWTFEMDFKACYSVPQIVPTTSLPHEPSPKTRPVSSGISSLQSSSSSSCLRSSMHRSTPPRSPKVDDAVALFSDGGHPPIHSIVDSDCPRPIRLTRTCRREMYGPFWSTQRRSNVLFFLDIGTRDVALRQGAF</sequence>
<accession>A0ABQ0KXN5</accession>
<feature type="compositionally biased region" description="Low complexity" evidence="1">
    <location>
        <begin position="66"/>
        <end position="88"/>
    </location>
</feature>
<keyword evidence="3" id="KW-1185">Reference proteome</keyword>
<proteinExistence type="predicted"/>
<dbReference type="EMBL" id="DF839173">
    <property type="protein sequence ID" value="GAT43563.1"/>
    <property type="molecule type" value="Genomic_DNA"/>
</dbReference>
<reference evidence="2" key="1">
    <citation type="submission" date="2014-09" db="EMBL/GenBank/DDBJ databases">
        <title>Genome sequence of the luminous mushroom Mycena chlorophos for searching fungal bioluminescence genes.</title>
        <authorList>
            <person name="Tanaka Y."/>
            <person name="Kasuga D."/>
            <person name="Oba Y."/>
            <person name="Hase S."/>
            <person name="Sato K."/>
            <person name="Oba Y."/>
            <person name="Sakakibara Y."/>
        </authorList>
    </citation>
    <scope>NUCLEOTIDE SEQUENCE</scope>
</reference>
<dbReference type="Proteomes" id="UP000815677">
    <property type="component" value="Unassembled WGS sequence"/>
</dbReference>
<name>A0ABQ0KXN5_MYCCL</name>
<evidence type="ECO:0000313" key="2">
    <source>
        <dbReference type="EMBL" id="GAT43563.1"/>
    </source>
</evidence>
<protein>
    <submittedName>
        <fullName evidence="2">Uncharacterized protein</fullName>
    </submittedName>
</protein>
<evidence type="ECO:0000313" key="3">
    <source>
        <dbReference type="Proteomes" id="UP000815677"/>
    </source>
</evidence>
<evidence type="ECO:0000256" key="1">
    <source>
        <dbReference type="SAM" id="MobiDB-lite"/>
    </source>
</evidence>